<name>A0A2S4VFX2_9BASI</name>
<feature type="region of interest" description="Disordered" evidence="1">
    <location>
        <begin position="184"/>
        <end position="248"/>
    </location>
</feature>
<evidence type="ECO:0000313" key="3">
    <source>
        <dbReference type="EMBL" id="POW08300.1"/>
    </source>
</evidence>
<dbReference type="VEuPathDB" id="FungiDB:PSHT_09603"/>
<comment type="caution">
    <text evidence="3">The sequence shown here is derived from an EMBL/GenBank/DDBJ whole genome shotgun (WGS) entry which is preliminary data.</text>
</comment>
<feature type="compositionally biased region" description="Polar residues" evidence="1">
    <location>
        <begin position="120"/>
        <end position="129"/>
    </location>
</feature>
<dbReference type="PANTHER" id="PTHR37487:SF2">
    <property type="entry name" value="EXPRESSED PROTEIN"/>
    <property type="match status" value="1"/>
</dbReference>
<keyword evidence="4" id="KW-1185">Reference proteome</keyword>
<dbReference type="EMBL" id="PKSM01000138">
    <property type="protein sequence ID" value="POW08300.1"/>
    <property type="molecule type" value="Genomic_DNA"/>
</dbReference>
<evidence type="ECO:0000256" key="1">
    <source>
        <dbReference type="SAM" id="MobiDB-lite"/>
    </source>
</evidence>
<dbReference type="OrthoDB" id="3362246at2759"/>
<keyword evidence="2" id="KW-0732">Signal</keyword>
<sequence>MIFSYSTMSSRFAVLLATVNLVLAQGNDPPVINTPASVAQCLPALLTFHGGVPPYTLSAIPAGQPGALPLVELGQQSGDSFTWIANLASGTATTLQIRDSRGNINYSQAVTIQGPIADDLTSSHSQPNSDDACLKSGSSPTPTTPSPAPGPGTHCSTGSHDWNSDCISPIQGWKQLYQCTRSSSEHHCPATTPATTTPATTPNTTATTTNSTKGNSPFVPTFNNTSSTTPATNNNANTAASNAPTGAASSVSETSQQAFFAGLAVAASVMTLFA</sequence>
<evidence type="ECO:0000313" key="4">
    <source>
        <dbReference type="Proteomes" id="UP000238274"/>
    </source>
</evidence>
<gene>
    <name evidence="3" type="ORF">PSHT_09603</name>
</gene>
<protein>
    <submittedName>
        <fullName evidence="3">Uncharacterized protein</fullName>
    </submittedName>
</protein>
<dbReference type="Proteomes" id="UP000238274">
    <property type="component" value="Unassembled WGS sequence"/>
</dbReference>
<proteinExistence type="predicted"/>
<feature type="signal peptide" evidence="2">
    <location>
        <begin position="1"/>
        <end position="24"/>
    </location>
</feature>
<evidence type="ECO:0000256" key="2">
    <source>
        <dbReference type="SAM" id="SignalP"/>
    </source>
</evidence>
<reference evidence="3 4" key="1">
    <citation type="submission" date="2017-12" db="EMBL/GenBank/DDBJ databases">
        <title>Gene loss provides genomic basis for host adaptation in cereal stripe rust fungi.</title>
        <authorList>
            <person name="Xia C."/>
        </authorList>
    </citation>
    <scope>NUCLEOTIDE SEQUENCE [LARGE SCALE GENOMIC DNA]</scope>
    <source>
        <strain evidence="3 4">93TX-2</strain>
    </source>
</reference>
<feature type="compositionally biased region" description="Low complexity" evidence="1">
    <location>
        <begin position="189"/>
        <end position="210"/>
    </location>
</feature>
<dbReference type="PANTHER" id="PTHR37487">
    <property type="entry name" value="CHROMOSOME 1, WHOLE GENOME SHOTGUN SEQUENCE"/>
    <property type="match status" value="1"/>
</dbReference>
<accession>A0A2S4VFX2</accession>
<dbReference type="AlphaFoldDB" id="A0A2S4VFX2"/>
<organism evidence="3 4">
    <name type="scientific">Puccinia striiformis</name>
    <dbReference type="NCBI Taxonomy" id="27350"/>
    <lineage>
        <taxon>Eukaryota</taxon>
        <taxon>Fungi</taxon>
        <taxon>Dikarya</taxon>
        <taxon>Basidiomycota</taxon>
        <taxon>Pucciniomycotina</taxon>
        <taxon>Pucciniomycetes</taxon>
        <taxon>Pucciniales</taxon>
        <taxon>Pucciniaceae</taxon>
        <taxon>Puccinia</taxon>
    </lineage>
</organism>
<reference evidence="4" key="3">
    <citation type="journal article" date="2018" name="Mol. Plant Microbe Interact.">
        <title>Genome sequence resources for the wheat stripe rust pathogen (Puccinia striiformis f. sp. tritici) and the barley stripe rust pathogen (Puccinia striiformis f. sp. hordei).</title>
        <authorList>
            <person name="Xia C."/>
            <person name="Wang M."/>
            <person name="Yin C."/>
            <person name="Cornejo O.E."/>
            <person name="Hulbert S.H."/>
            <person name="Chen X."/>
        </authorList>
    </citation>
    <scope>NUCLEOTIDE SEQUENCE [LARGE SCALE GENOMIC DNA]</scope>
    <source>
        <strain evidence="4">93TX-2</strain>
    </source>
</reference>
<reference evidence="4" key="2">
    <citation type="journal article" date="2018" name="BMC Genomics">
        <title>Genomic insights into host adaptation between the wheat stripe rust pathogen (Puccinia striiformis f. sp. tritici) and the barley stripe rust pathogen (Puccinia striiformis f. sp. hordei).</title>
        <authorList>
            <person name="Xia C."/>
            <person name="Wang M."/>
            <person name="Yin C."/>
            <person name="Cornejo O.E."/>
            <person name="Hulbert S.H."/>
            <person name="Chen X."/>
        </authorList>
    </citation>
    <scope>NUCLEOTIDE SEQUENCE [LARGE SCALE GENOMIC DNA]</scope>
    <source>
        <strain evidence="4">93TX-2</strain>
    </source>
</reference>
<feature type="chain" id="PRO_5015708352" evidence="2">
    <location>
        <begin position="25"/>
        <end position="274"/>
    </location>
</feature>
<feature type="region of interest" description="Disordered" evidence="1">
    <location>
        <begin position="118"/>
        <end position="158"/>
    </location>
</feature>
<feature type="compositionally biased region" description="Low complexity" evidence="1">
    <location>
        <begin position="220"/>
        <end position="248"/>
    </location>
</feature>
<dbReference type="VEuPathDB" id="FungiDB:PSTT_03962"/>